<dbReference type="SUPFAM" id="SSF54534">
    <property type="entry name" value="FKBP-like"/>
    <property type="match status" value="1"/>
</dbReference>
<evidence type="ECO:0000256" key="8">
    <source>
        <dbReference type="ARBA" id="ARBA00037071"/>
    </source>
</evidence>
<gene>
    <name evidence="13" type="ORF">SAMN04488060_2122</name>
</gene>
<keyword evidence="14" id="KW-1185">Reference proteome</keyword>
<comment type="catalytic activity">
    <reaction evidence="1 9 10">
        <text>[protein]-peptidylproline (omega=180) = [protein]-peptidylproline (omega=0)</text>
        <dbReference type="Rhea" id="RHEA:16237"/>
        <dbReference type="Rhea" id="RHEA-COMP:10747"/>
        <dbReference type="Rhea" id="RHEA-COMP:10748"/>
        <dbReference type="ChEBI" id="CHEBI:83833"/>
        <dbReference type="ChEBI" id="CHEBI:83834"/>
        <dbReference type="EC" id="5.2.1.8"/>
    </reaction>
</comment>
<keyword evidence="7 9" id="KW-0413">Isomerase</keyword>
<dbReference type="GO" id="GO:0042026">
    <property type="term" value="P:protein refolding"/>
    <property type="evidence" value="ECO:0007669"/>
    <property type="project" value="UniProtKB-ARBA"/>
</dbReference>
<evidence type="ECO:0000256" key="9">
    <source>
        <dbReference type="PROSITE-ProRule" id="PRU00277"/>
    </source>
</evidence>
<evidence type="ECO:0000313" key="13">
    <source>
        <dbReference type="EMBL" id="SFP25721.1"/>
    </source>
</evidence>
<evidence type="ECO:0000259" key="12">
    <source>
        <dbReference type="PROSITE" id="PS50059"/>
    </source>
</evidence>
<dbReference type="EMBL" id="FOWZ01000003">
    <property type="protein sequence ID" value="SFP25721.1"/>
    <property type="molecule type" value="Genomic_DNA"/>
</dbReference>
<comment type="subcellular location">
    <subcellularLocation>
        <location evidence="2">Cytoplasm</location>
    </subcellularLocation>
</comment>
<evidence type="ECO:0000256" key="1">
    <source>
        <dbReference type="ARBA" id="ARBA00000971"/>
    </source>
</evidence>
<evidence type="ECO:0000256" key="4">
    <source>
        <dbReference type="ARBA" id="ARBA00022490"/>
    </source>
</evidence>
<dbReference type="Pfam" id="PF00254">
    <property type="entry name" value="FKBP_C"/>
    <property type="match status" value="1"/>
</dbReference>
<dbReference type="STRING" id="604088.SAMN04488060_2122"/>
<dbReference type="Gene3D" id="3.10.50.40">
    <property type="match status" value="1"/>
</dbReference>
<evidence type="ECO:0000256" key="2">
    <source>
        <dbReference type="ARBA" id="ARBA00004496"/>
    </source>
</evidence>
<keyword evidence="5 9" id="KW-0697">Rotamase</keyword>
<feature type="domain" description="PPIase FKBP-type" evidence="12">
    <location>
        <begin position="7"/>
        <end position="87"/>
    </location>
</feature>
<comment type="function">
    <text evidence="8">Also involved in hydrogenase metallocenter assembly, probably by participating in the nickel insertion step. This function in hydrogenase biosynthesis requires chaperone activity and the presence of the metal-binding domain, but not PPIase activity.</text>
</comment>
<evidence type="ECO:0000256" key="10">
    <source>
        <dbReference type="RuleBase" id="RU003915"/>
    </source>
</evidence>
<evidence type="ECO:0000256" key="11">
    <source>
        <dbReference type="SAM" id="MobiDB-lite"/>
    </source>
</evidence>
<accession>A0A1I5NWV1</accession>
<dbReference type="RefSeq" id="WP_090481182.1">
    <property type="nucleotide sequence ID" value="NZ_FOWZ01000003.1"/>
</dbReference>
<dbReference type="EC" id="5.2.1.8" evidence="10"/>
<dbReference type="GO" id="GO:0005737">
    <property type="term" value="C:cytoplasm"/>
    <property type="evidence" value="ECO:0007669"/>
    <property type="project" value="UniProtKB-SubCell"/>
</dbReference>
<comment type="similarity">
    <text evidence="3 10">Belongs to the FKBP-type PPIase family.</text>
</comment>
<proteinExistence type="inferred from homology"/>
<dbReference type="Proteomes" id="UP000199331">
    <property type="component" value="Unassembled WGS sequence"/>
</dbReference>
<dbReference type="GO" id="GO:0003755">
    <property type="term" value="F:peptidyl-prolyl cis-trans isomerase activity"/>
    <property type="evidence" value="ECO:0007669"/>
    <property type="project" value="UniProtKB-UniRule"/>
</dbReference>
<dbReference type="PANTHER" id="PTHR47861:SF3">
    <property type="entry name" value="FKBP-TYPE PEPTIDYL-PROLYL CIS-TRANS ISOMERASE SLYD"/>
    <property type="match status" value="1"/>
</dbReference>
<dbReference type="InterPro" id="IPR046357">
    <property type="entry name" value="PPIase_dom_sf"/>
</dbReference>
<evidence type="ECO:0000256" key="3">
    <source>
        <dbReference type="ARBA" id="ARBA00006577"/>
    </source>
</evidence>
<protein>
    <recommendedName>
        <fullName evidence="10">Peptidyl-prolyl cis-trans isomerase</fullName>
        <ecNumber evidence="10">5.2.1.8</ecNumber>
    </recommendedName>
</protein>
<feature type="region of interest" description="Disordered" evidence="11">
    <location>
        <begin position="82"/>
        <end position="103"/>
    </location>
</feature>
<evidence type="ECO:0000313" key="14">
    <source>
        <dbReference type="Proteomes" id="UP000199331"/>
    </source>
</evidence>
<dbReference type="InterPro" id="IPR001179">
    <property type="entry name" value="PPIase_FKBP_dom"/>
</dbReference>
<keyword evidence="4" id="KW-0963">Cytoplasm</keyword>
<dbReference type="PROSITE" id="PS50059">
    <property type="entry name" value="FKBP_PPIASE"/>
    <property type="match status" value="1"/>
</dbReference>
<dbReference type="OrthoDB" id="9808891at2"/>
<dbReference type="PANTHER" id="PTHR47861">
    <property type="entry name" value="FKBP-TYPE PEPTIDYL-PROLYL CIS-TRANS ISOMERASE SLYD"/>
    <property type="match status" value="1"/>
</dbReference>
<name>A0A1I5NWV1_9SPHN</name>
<evidence type="ECO:0000256" key="5">
    <source>
        <dbReference type="ARBA" id="ARBA00023110"/>
    </source>
</evidence>
<evidence type="ECO:0000256" key="6">
    <source>
        <dbReference type="ARBA" id="ARBA00023186"/>
    </source>
</evidence>
<dbReference type="AlphaFoldDB" id="A0A1I5NWV1"/>
<keyword evidence="6" id="KW-0143">Chaperone</keyword>
<sequence>MTTPSNGDTVTIDYVLKRGDGQEVGNTAQVGPQQVQIGSGQIFPQIEEALTGMEVGDEKSVAIPCDKAFGPRRDELVIDIPRANLPPEPAPQPGMQLNAQSPDGQPMTLFIVEVGDESVKADGNHPLAGEDITFDLTLREIQQAA</sequence>
<reference evidence="14" key="1">
    <citation type="submission" date="2016-10" db="EMBL/GenBank/DDBJ databases">
        <authorList>
            <person name="Varghese N."/>
            <person name="Submissions S."/>
        </authorList>
    </citation>
    <scope>NUCLEOTIDE SEQUENCE [LARGE SCALE GENOMIC DNA]</scope>
    <source>
        <strain evidence="14">CGMCC 1.7715</strain>
    </source>
</reference>
<organism evidence="13 14">
    <name type="scientific">Qipengyuania nanhaisediminis</name>
    <dbReference type="NCBI Taxonomy" id="604088"/>
    <lineage>
        <taxon>Bacteria</taxon>
        <taxon>Pseudomonadati</taxon>
        <taxon>Pseudomonadota</taxon>
        <taxon>Alphaproteobacteria</taxon>
        <taxon>Sphingomonadales</taxon>
        <taxon>Erythrobacteraceae</taxon>
        <taxon>Qipengyuania</taxon>
    </lineage>
</organism>
<evidence type="ECO:0000256" key="7">
    <source>
        <dbReference type="ARBA" id="ARBA00023235"/>
    </source>
</evidence>